<evidence type="ECO:0000313" key="2">
    <source>
        <dbReference type="Proteomes" id="UP000054324"/>
    </source>
</evidence>
<organism evidence="1 2">
    <name type="scientific">Opisthorchis viverrini</name>
    <name type="common">Southeast Asian liver fluke</name>
    <dbReference type="NCBI Taxonomy" id="6198"/>
    <lineage>
        <taxon>Eukaryota</taxon>
        <taxon>Metazoa</taxon>
        <taxon>Spiralia</taxon>
        <taxon>Lophotrochozoa</taxon>
        <taxon>Platyhelminthes</taxon>
        <taxon>Trematoda</taxon>
        <taxon>Digenea</taxon>
        <taxon>Opisthorchiida</taxon>
        <taxon>Opisthorchiata</taxon>
        <taxon>Opisthorchiidae</taxon>
        <taxon>Opisthorchis</taxon>
    </lineage>
</organism>
<dbReference type="CTD" id="20321418"/>
<name>A0A074ZHP4_OPIVI</name>
<evidence type="ECO:0000313" key="1">
    <source>
        <dbReference type="EMBL" id="KER25252.1"/>
    </source>
</evidence>
<gene>
    <name evidence="1" type="ORF">T265_07239</name>
</gene>
<dbReference type="RefSeq" id="XP_009170977.1">
    <property type="nucleotide sequence ID" value="XM_009172713.1"/>
</dbReference>
<accession>A0A074ZHP4</accession>
<dbReference type="OrthoDB" id="410404at2759"/>
<dbReference type="KEGG" id="ovi:T265_07239"/>
<sequence length="114" mass="13051">MCATGVSCTQFPADFPNTTEPVREKGLGKLSVGEPVNVRVYRAVVCSILLYGSVTWPLCAEDVKRFSVFDHRCLRSIARIWWEHRVSNSEVRRMVFGRNNSPSIDELITQHRLR</sequence>
<dbReference type="AlphaFoldDB" id="A0A074ZHP4"/>
<keyword evidence="2" id="KW-1185">Reference proteome</keyword>
<reference evidence="1 2" key="1">
    <citation type="submission" date="2013-11" db="EMBL/GenBank/DDBJ databases">
        <title>Opisthorchis viverrini - life in the bile duct.</title>
        <authorList>
            <person name="Young N.D."/>
            <person name="Nagarajan N."/>
            <person name="Lin S.J."/>
            <person name="Korhonen P.K."/>
            <person name="Jex A.R."/>
            <person name="Hall R.S."/>
            <person name="Safavi-Hemami H."/>
            <person name="Kaewkong W."/>
            <person name="Bertrand D."/>
            <person name="Gao S."/>
            <person name="Seet Q."/>
            <person name="Wongkham S."/>
            <person name="Teh B.T."/>
            <person name="Wongkham C."/>
            <person name="Intapan P.M."/>
            <person name="Maleewong W."/>
            <person name="Yang X."/>
            <person name="Hu M."/>
            <person name="Wang Z."/>
            <person name="Hofmann A."/>
            <person name="Sternberg P.W."/>
            <person name="Tan P."/>
            <person name="Wang J."/>
            <person name="Gasser R.B."/>
        </authorList>
    </citation>
    <scope>NUCLEOTIDE SEQUENCE [LARGE SCALE GENOMIC DNA]</scope>
</reference>
<protein>
    <submittedName>
        <fullName evidence="1">Uncharacterized protein</fullName>
    </submittedName>
</protein>
<dbReference type="EMBL" id="KL596782">
    <property type="protein sequence ID" value="KER25252.1"/>
    <property type="molecule type" value="Genomic_DNA"/>
</dbReference>
<dbReference type="Proteomes" id="UP000054324">
    <property type="component" value="Unassembled WGS sequence"/>
</dbReference>
<dbReference type="GeneID" id="20321418"/>
<proteinExistence type="predicted"/>